<dbReference type="PRINTS" id="PR00162">
    <property type="entry name" value="RIESKE"/>
</dbReference>
<evidence type="ECO:0000313" key="8">
    <source>
        <dbReference type="Proteomes" id="UP000005824"/>
    </source>
</evidence>
<dbReference type="Proteomes" id="UP000005824">
    <property type="component" value="Unassembled WGS sequence"/>
</dbReference>
<evidence type="ECO:0000256" key="3">
    <source>
        <dbReference type="ARBA" id="ARBA00023004"/>
    </source>
</evidence>
<keyword evidence="5" id="KW-1015">Disulfide bond</keyword>
<keyword evidence="3" id="KW-0408">Iron</keyword>
<dbReference type="eggNOG" id="COG0665">
    <property type="taxonomic scope" value="Bacteria"/>
</dbReference>
<dbReference type="GO" id="GO:0051537">
    <property type="term" value="F:2 iron, 2 sulfur cluster binding"/>
    <property type="evidence" value="ECO:0007669"/>
    <property type="project" value="UniProtKB-KW"/>
</dbReference>
<comment type="caution">
    <text evidence="7">The sequence shown here is derived from an EMBL/GenBank/DDBJ whole genome shotgun (WGS) entry which is preliminary data.</text>
</comment>
<gene>
    <name evidence="7" type="ORF">CfE428DRAFT_3220</name>
</gene>
<dbReference type="AlphaFoldDB" id="B4D2T2"/>
<evidence type="ECO:0000256" key="5">
    <source>
        <dbReference type="ARBA" id="ARBA00023157"/>
    </source>
</evidence>
<keyword evidence="8" id="KW-1185">Reference proteome</keyword>
<dbReference type="STRING" id="497964.CfE428DRAFT_3220"/>
<dbReference type="Pfam" id="PF01266">
    <property type="entry name" value="DAO"/>
    <property type="match status" value="1"/>
</dbReference>
<keyword evidence="1" id="KW-0001">2Fe-2S</keyword>
<dbReference type="GO" id="GO:0016020">
    <property type="term" value="C:membrane"/>
    <property type="evidence" value="ECO:0007669"/>
    <property type="project" value="InterPro"/>
</dbReference>
<dbReference type="InterPro" id="IPR005805">
    <property type="entry name" value="Rieske_Fe-S_prot_C"/>
</dbReference>
<organism evidence="7 8">
    <name type="scientific">Chthoniobacter flavus Ellin428</name>
    <dbReference type="NCBI Taxonomy" id="497964"/>
    <lineage>
        <taxon>Bacteria</taxon>
        <taxon>Pseudomonadati</taxon>
        <taxon>Verrucomicrobiota</taxon>
        <taxon>Spartobacteria</taxon>
        <taxon>Chthoniobacterales</taxon>
        <taxon>Chthoniobacteraceae</taxon>
        <taxon>Chthoniobacter</taxon>
    </lineage>
</organism>
<proteinExistence type="predicted"/>
<dbReference type="FunCoup" id="B4D2T2">
    <property type="interactions" value="269"/>
</dbReference>
<dbReference type="InterPro" id="IPR006076">
    <property type="entry name" value="FAD-dep_OxRdtase"/>
</dbReference>
<feature type="domain" description="Rieske" evidence="6">
    <location>
        <begin position="408"/>
        <end position="498"/>
    </location>
</feature>
<dbReference type="InterPro" id="IPR038010">
    <property type="entry name" value="YhfW_C"/>
</dbReference>
<dbReference type="Gene3D" id="3.50.50.60">
    <property type="entry name" value="FAD/NAD(P)-binding domain"/>
    <property type="match status" value="1"/>
</dbReference>
<dbReference type="PROSITE" id="PS51296">
    <property type="entry name" value="RIESKE"/>
    <property type="match status" value="1"/>
</dbReference>
<keyword evidence="2" id="KW-0479">Metal-binding</keyword>
<evidence type="ECO:0000256" key="4">
    <source>
        <dbReference type="ARBA" id="ARBA00023014"/>
    </source>
</evidence>
<evidence type="ECO:0000256" key="2">
    <source>
        <dbReference type="ARBA" id="ARBA00022723"/>
    </source>
</evidence>
<accession>B4D2T2</accession>
<sequence length="508" mass="56248">MKTTPLWPDTAKMPKFARLGKDLKVDVIVIGGGITGITAAYLLRKAGASVALLERGRLVSGETAHTTAHLTYVTDTRLSDLVQRFGHNHAQATWDAGLAAVRQIHQIVDDEQIDCEFRWVPGYLHALPRKGREEAPSLQEDARLAGELGFDAIYIDEVPLMRVPGVAFADQAKFNPAKYLRGLLRVLRKEGCHVFEKSEASSIEIDPPTVQANDHTVRGKYIVIATHVPLQGATNTASAALFQTKLASYNTYAIGANIQPDILPDASFWDTGSPYFYLRIDRYRDHDYAILGGADHKTGQARDPQKHYERVEKRLRQIFPKITIDHWWSGQVVETNDGLPYIGEIVPRQFIATGFSGNGMTFGTLGAMMACDAFAGRRNPWSSLFDVHRKTLFGGTWNYLKENKDYPYYMLKQSLEKPGANSLRAVARGEGKVILLDGKKMAAYRDPQGKVSVKSAVCPHMGCIVRWNGVEKTWDCPCHGSRFMATGEVMAGPAEAPLSDPKEGLFAV</sequence>
<evidence type="ECO:0000313" key="7">
    <source>
        <dbReference type="EMBL" id="EDY19043.1"/>
    </source>
</evidence>
<dbReference type="SUPFAM" id="SSF50022">
    <property type="entry name" value="ISP domain"/>
    <property type="match status" value="1"/>
</dbReference>
<dbReference type="GO" id="GO:0005737">
    <property type="term" value="C:cytoplasm"/>
    <property type="evidence" value="ECO:0007669"/>
    <property type="project" value="TreeGrafter"/>
</dbReference>
<protein>
    <submittedName>
        <fullName evidence="7">FAD dependent oxidoreductase</fullName>
    </submittedName>
</protein>
<dbReference type="InParanoid" id="B4D2T2"/>
<dbReference type="CDD" id="cd03477">
    <property type="entry name" value="Rieske_YhfW_C"/>
    <property type="match status" value="1"/>
</dbReference>
<dbReference type="eggNOG" id="COG0723">
    <property type="taxonomic scope" value="Bacteria"/>
</dbReference>
<dbReference type="PANTHER" id="PTHR13847">
    <property type="entry name" value="SARCOSINE DEHYDROGENASE-RELATED"/>
    <property type="match status" value="1"/>
</dbReference>
<dbReference type="InterPro" id="IPR017941">
    <property type="entry name" value="Rieske_2Fe-2S"/>
</dbReference>
<dbReference type="GO" id="GO:0046872">
    <property type="term" value="F:metal ion binding"/>
    <property type="evidence" value="ECO:0007669"/>
    <property type="project" value="UniProtKB-KW"/>
</dbReference>
<reference evidence="7 8" key="1">
    <citation type="journal article" date="2011" name="J. Bacteriol.">
        <title>Genome sequence of Chthoniobacter flavus Ellin428, an aerobic heterotrophic soil bacterium.</title>
        <authorList>
            <person name="Kant R."/>
            <person name="van Passel M.W."/>
            <person name="Palva A."/>
            <person name="Lucas S."/>
            <person name="Lapidus A."/>
            <person name="Glavina Del Rio T."/>
            <person name="Dalin E."/>
            <person name="Tice H."/>
            <person name="Bruce D."/>
            <person name="Goodwin L."/>
            <person name="Pitluck S."/>
            <person name="Larimer F.W."/>
            <person name="Land M.L."/>
            <person name="Hauser L."/>
            <person name="Sangwan P."/>
            <person name="de Vos W.M."/>
            <person name="Janssen P.H."/>
            <person name="Smidt H."/>
        </authorList>
    </citation>
    <scope>NUCLEOTIDE SEQUENCE [LARGE SCALE GENOMIC DNA]</scope>
    <source>
        <strain evidence="7 8">Ellin428</strain>
    </source>
</reference>
<dbReference type="RefSeq" id="WP_006980545.1">
    <property type="nucleotide sequence ID" value="NZ_ABVL01000009.1"/>
</dbReference>
<evidence type="ECO:0000256" key="1">
    <source>
        <dbReference type="ARBA" id="ARBA00022714"/>
    </source>
</evidence>
<dbReference type="SUPFAM" id="SSF51971">
    <property type="entry name" value="Nucleotide-binding domain"/>
    <property type="match status" value="1"/>
</dbReference>
<dbReference type="InterPro" id="IPR036922">
    <property type="entry name" value="Rieske_2Fe-2S_sf"/>
</dbReference>
<dbReference type="InterPro" id="IPR036188">
    <property type="entry name" value="FAD/NAD-bd_sf"/>
</dbReference>
<dbReference type="Pfam" id="PF00355">
    <property type="entry name" value="Rieske"/>
    <property type="match status" value="1"/>
</dbReference>
<dbReference type="Gene3D" id="2.102.10.10">
    <property type="entry name" value="Rieske [2Fe-2S] iron-sulphur domain"/>
    <property type="match status" value="1"/>
</dbReference>
<dbReference type="Gene3D" id="3.30.9.10">
    <property type="entry name" value="D-Amino Acid Oxidase, subunit A, domain 2"/>
    <property type="match status" value="1"/>
</dbReference>
<dbReference type="EMBL" id="ABVL01000009">
    <property type="protein sequence ID" value="EDY19043.1"/>
    <property type="molecule type" value="Genomic_DNA"/>
</dbReference>
<evidence type="ECO:0000259" key="6">
    <source>
        <dbReference type="PROSITE" id="PS51296"/>
    </source>
</evidence>
<name>B4D2T2_9BACT</name>
<keyword evidence="4" id="KW-0411">Iron-sulfur</keyword>